<gene>
    <name evidence="4" type="ORF">P43SY_002448</name>
</gene>
<protein>
    <recommendedName>
        <fullName evidence="3">Serine aminopeptidase S33 domain-containing protein</fullName>
    </recommendedName>
</protein>
<feature type="transmembrane region" description="Helical" evidence="2">
    <location>
        <begin position="6"/>
        <end position="25"/>
    </location>
</feature>
<evidence type="ECO:0000313" key="4">
    <source>
        <dbReference type="EMBL" id="KAJ0403633.1"/>
    </source>
</evidence>
<keyword evidence="2" id="KW-0472">Membrane</keyword>
<keyword evidence="5" id="KW-1185">Reference proteome</keyword>
<dbReference type="Gene3D" id="3.40.50.1820">
    <property type="entry name" value="alpha/beta hydrolase"/>
    <property type="match status" value="1"/>
</dbReference>
<comment type="caution">
    <text evidence="4">The sequence shown here is derived from an EMBL/GenBank/DDBJ whole genome shotgun (WGS) entry which is preliminary data.</text>
</comment>
<feature type="region of interest" description="Disordered" evidence="1">
    <location>
        <begin position="307"/>
        <end position="330"/>
    </location>
</feature>
<dbReference type="EMBL" id="JAKCXM010000078">
    <property type="protein sequence ID" value="KAJ0403633.1"/>
    <property type="molecule type" value="Genomic_DNA"/>
</dbReference>
<feature type="compositionally biased region" description="Basic and acidic residues" evidence="1">
    <location>
        <begin position="307"/>
        <end position="317"/>
    </location>
</feature>
<keyword evidence="2" id="KW-1133">Transmembrane helix</keyword>
<feature type="domain" description="Serine aminopeptidase S33" evidence="3">
    <location>
        <begin position="90"/>
        <end position="330"/>
    </location>
</feature>
<evidence type="ECO:0000313" key="5">
    <source>
        <dbReference type="Proteomes" id="UP001209570"/>
    </source>
</evidence>
<dbReference type="Proteomes" id="UP001209570">
    <property type="component" value="Unassembled WGS sequence"/>
</dbReference>
<dbReference type="InterPro" id="IPR051044">
    <property type="entry name" value="MAG_DAG_Lipase"/>
</dbReference>
<sequence length="350" mass="38222">MTLVLVLGTLLVSVVLLVVSLYVFFGPGIEPAHRRVALPLRDVEKQFLADHVADGVEETGFLERPRAGGRLAKIFYRYWHPKRMAEAGGDAKGVLVVLHGLNSHSARNNTFMVEVLASGFIVAGMDHEGFGRSDGRHGYFESVDHLVDDAIAFIQLTRDKYKGRKLFVQGGSLGGLMVLHVLAKIEKGLVDGAVIQCPAVQIHENSRPSPAHEAVAKVLRALSPKIPFAKGNRGKNSSPEVAAIVDAMKRADPLFYNGRLRIGTGLAMLEAIAAIDAKLPRIDAPYLLQHGTADFVCHISGSQQLHEKTASRDKEFRSYPGGAHDLSNEPPHIRNAVVQDFVAWLEARVR</sequence>
<reference evidence="4" key="1">
    <citation type="submission" date="2021-12" db="EMBL/GenBank/DDBJ databases">
        <title>Prjna785345.</title>
        <authorList>
            <person name="Rujirawat T."/>
            <person name="Krajaejun T."/>
        </authorList>
    </citation>
    <scope>NUCLEOTIDE SEQUENCE</scope>
    <source>
        <strain evidence="4">Pi057C3</strain>
    </source>
</reference>
<dbReference type="InterPro" id="IPR029058">
    <property type="entry name" value="AB_hydrolase_fold"/>
</dbReference>
<keyword evidence="2" id="KW-0812">Transmembrane</keyword>
<evidence type="ECO:0000256" key="1">
    <source>
        <dbReference type="SAM" id="MobiDB-lite"/>
    </source>
</evidence>
<evidence type="ECO:0000259" key="3">
    <source>
        <dbReference type="Pfam" id="PF12146"/>
    </source>
</evidence>
<dbReference type="Pfam" id="PF12146">
    <property type="entry name" value="Hydrolase_4"/>
    <property type="match status" value="1"/>
</dbReference>
<dbReference type="PANTHER" id="PTHR11614">
    <property type="entry name" value="PHOSPHOLIPASE-RELATED"/>
    <property type="match status" value="1"/>
</dbReference>
<name>A0AAD5LMA6_PYTIN</name>
<dbReference type="InterPro" id="IPR022742">
    <property type="entry name" value="Hydrolase_4"/>
</dbReference>
<evidence type="ECO:0000256" key="2">
    <source>
        <dbReference type="SAM" id="Phobius"/>
    </source>
</evidence>
<accession>A0AAD5LMA6</accession>
<dbReference type="SUPFAM" id="SSF53474">
    <property type="entry name" value="alpha/beta-Hydrolases"/>
    <property type="match status" value="1"/>
</dbReference>
<proteinExistence type="predicted"/>
<dbReference type="AlphaFoldDB" id="A0AAD5LMA6"/>
<organism evidence="4 5">
    <name type="scientific">Pythium insidiosum</name>
    <name type="common">Pythiosis disease agent</name>
    <dbReference type="NCBI Taxonomy" id="114742"/>
    <lineage>
        <taxon>Eukaryota</taxon>
        <taxon>Sar</taxon>
        <taxon>Stramenopiles</taxon>
        <taxon>Oomycota</taxon>
        <taxon>Peronosporomycetes</taxon>
        <taxon>Pythiales</taxon>
        <taxon>Pythiaceae</taxon>
        <taxon>Pythium</taxon>
    </lineage>
</organism>